<dbReference type="InterPro" id="IPR002156">
    <property type="entry name" value="RNaseH_domain"/>
</dbReference>
<dbReference type="EMBL" id="JAWPEI010000009">
    <property type="protein sequence ID" value="KAK4716559.1"/>
    <property type="molecule type" value="Genomic_DNA"/>
</dbReference>
<name>A0AAV9KSZ8_9SOLN</name>
<gene>
    <name evidence="2" type="ORF">R3W88_014897</name>
</gene>
<dbReference type="PANTHER" id="PTHR47723">
    <property type="entry name" value="OS05G0353850 PROTEIN"/>
    <property type="match status" value="1"/>
</dbReference>
<sequence>MSHLFLTASIAQKLWKYFASCAGIDIEDRNLMQTIKCWWYAEASNKLQIVMRAIPALIMWGLWKRRNQIKHERHTSFEGLVHQVEKNLQLMVRMKSTDIKVTGRSGLDIVKILGAHKPRIYHHIVQWKLPEARLLKCNTDGASKGNPGESAYGFCFRDSNGDLIHAQAKRIGFATDIEAEARAIHAALQFSKEEGWQDMEIETTKNIIQRIWRIPWEIAKMIDVIIREVQQQQVTIKHIYREGNQMADYLANVAMNQEGMHTFRPFTELPRIGKCIINNDKAQIPNIRIKTKQIKSHERSAVGI</sequence>
<organism evidence="2 3">
    <name type="scientific">Solanum pinnatisectum</name>
    <name type="common">tansyleaf nightshade</name>
    <dbReference type="NCBI Taxonomy" id="50273"/>
    <lineage>
        <taxon>Eukaryota</taxon>
        <taxon>Viridiplantae</taxon>
        <taxon>Streptophyta</taxon>
        <taxon>Embryophyta</taxon>
        <taxon>Tracheophyta</taxon>
        <taxon>Spermatophyta</taxon>
        <taxon>Magnoliopsida</taxon>
        <taxon>eudicotyledons</taxon>
        <taxon>Gunneridae</taxon>
        <taxon>Pentapetalae</taxon>
        <taxon>asterids</taxon>
        <taxon>lamiids</taxon>
        <taxon>Solanales</taxon>
        <taxon>Solanaceae</taxon>
        <taxon>Solanoideae</taxon>
        <taxon>Solaneae</taxon>
        <taxon>Solanum</taxon>
    </lineage>
</organism>
<dbReference type="GO" id="GO:0004523">
    <property type="term" value="F:RNA-DNA hybrid ribonuclease activity"/>
    <property type="evidence" value="ECO:0007669"/>
    <property type="project" value="InterPro"/>
</dbReference>
<reference evidence="2 3" key="1">
    <citation type="submission" date="2023-10" db="EMBL/GenBank/DDBJ databases">
        <title>Genome-Wide Identification Analysis in wild type Solanum Pinnatisectum Reveals Some Genes Defensing Phytophthora Infestans.</title>
        <authorList>
            <person name="Sun C."/>
        </authorList>
    </citation>
    <scope>NUCLEOTIDE SEQUENCE [LARGE SCALE GENOMIC DNA]</scope>
    <source>
        <strain evidence="2">LQN</strain>
        <tissue evidence="2">Leaf</tissue>
    </source>
</reference>
<evidence type="ECO:0000313" key="3">
    <source>
        <dbReference type="Proteomes" id="UP001311915"/>
    </source>
</evidence>
<dbReference type="PANTHER" id="PTHR47723:SF24">
    <property type="entry name" value="RNASE H TYPE-1 DOMAIN-CONTAINING PROTEIN"/>
    <property type="match status" value="1"/>
</dbReference>
<dbReference type="CDD" id="cd06222">
    <property type="entry name" value="RNase_H_like"/>
    <property type="match status" value="1"/>
</dbReference>
<accession>A0AAV9KSZ8</accession>
<dbReference type="Pfam" id="PF13456">
    <property type="entry name" value="RVT_3"/>
    <property type="match status" value="1"/>
</dbReference>
<proteinExistence type="predicted"/>
<dbReference type="InterPro" id="IPR036397">
    <property type="entry name" value="RNaseH_sf"/>
</dbReference>
<evidence type="ECO:0000313" key="2">
    <source>
        <dbReference type="EMBL" id="KAK4716559.1"/>
    </source>
</evidence>
<dbReference type="InterPro" id="IPR012337">
    <property type="entry name" value="RNaseH-like_sf"/>
</dbReference>
<dbReference type="SUPFAM" id="SSF53098">
    <property type="entry name" value="Ribonuclease H-like"/>
    <property type="match status" value="1"/>
</dbReference>
<dbReference type="GO" id="GO:0003676">
    <property type="term" value="F:nucleic acid binding"/>
    <property type="evidence" value="ECO:0007669"/>
    <property type="project" value="InterPro"/>
</dbReference>
<dbReference type="AlphaFoldDB" id="A0AAV9KSZ8"/>
<dbReference type="InterPro" id="IPR053151">
    <property type="entry name" value="RNase_H-like"/>
</dbReference>
<keyword evidence="3" id="KW-1185">Reference proteome</keyword>
<dbReference type="Gene3D" id="3.30.420.10">
    <property type="entry name" value="Ribonuclease H-like superfamily/Ribonuclease H"/>
    <property type="match status" value="1"/>
</dbReference>
<dbReference type="Proteomes" id="UP001311915">
    <property type="component" value="Unassembled WGS sequence"/>
</dbReference>
<comment type="caution">
    <text evidence="2">The sequence shown here is derived from an EMBL/GenBank/DDBJ whole genome shotgun (WGS) entry which is preliminary data.</text>
</comment>
<protein>
    <recommendedName>
        <fullName evidence="1">RNase H type-1 domain-containing protein</fullName>
    </recommendedName>
</protein>
<evidence type="ECO:0000259" key="1">
    <source>
        <dbReference type="Pfam" id="PF13456"/>
    </source>
</evidence>
<feature type="domain" description="RNase H type-1" evidence="1">
    <location>
        <begin position="138"/>
        <end position="253"/>
    </location>
</feature>
<dbReference type="InterPro" id="IPR044730">
    <property type="entry name" value="RNase_H-like_dom_plant"/>
</dbReference>